<gene>
    <name evidence="2" type="ORF">V7S43_004957</name>
</gene>
<dbReference type="AlphaFoldDB" id="A0ABD3FRL1"/>
<accession>A0ABD3FRL1</accession>
<organism evidence="2 3">
    <name type="scientific">Phytophthora oleae</name>
    <dbReference type="NCBI Taxonomy" id="2107226"/>
    <lineage>
        <taxon>Eukaryota</taxon>
        <taxon>Sar</taxon>
        <taxon>Stramenopiles</taxon>
        <taxon>Oomycota</taxon>
        <taxon>Peronosporomycetes</taxon>
        <taxon>Peronosporales</taxon>
        <taxon>Peronosporaceae</taxon>
        <taxon>Phytophthora</taxon>
    </lineage>
</organism>
<reference evidence="2 3" key="1">
    <citation type="submission" date="2024-09" db="EMBL/GenBank/DDBJ databases">
        <title>Genome sequencing and assembly of Phytophthora oleae, isolate VK10A, causative agent of rot of olive drupes.</title>
        <authorList>
            <person name="Conti Taguali S."/>
            <person name="Riolo M."/>
            <person name="La Spada F."/>
            <person name="Cacciola S.O."/>
            <person name="Dionisio G."/>
        </authorList>
    </citation>
    <scope>NUCLEOTIDE SEQUENCE [LARGE SCALE GENOMIC DNA]</scope>
    <source>
        <strain evidence="2 3">VK10A</strain>
    </source>
</reference>
<name>A0ABD3FRL1_9STRA</name>
<evidence type="ECO:0000313" key="3">
    <source>
        <dbReference type="Proteomes" id="UP001632037"/>
    </source>
</evidence>
<evidence type="ECO:0000256" key="1">
    <source>
        <dbReference type="SAM" id="MobiDB-lite"/>
    </source>
</evidence>
<keyword evidence="3" id="KW-1185">Reference proteome</keyword>
<sequence>MSLAEILQSKITRKQEGSPQTNESVYEKVENIISMFRKSGASTPPSPISLDMFIAFHELKEYFSSMSFDKKALKFFRLTVWTKNKKRGLDAKDITDIPNGAEIFVERVTGLRLFEDKMAQGNASKIEVVTRVADNSGGTPTTGSAPPDPSVTVPPSQGTDEGQTDHEHLTPAHQKRGEKAKKIKTE</sequence>
<feature type="region of interest" description="Disordered" evidence="1">
    <location>
        <begin position="133"/>
        <end position="186"/>
    </location>
</feature>
<feature type="compositionally biased region" description="Basic residues" evidence="1">
    <location>
        <begin position="173"/>
        <end position="186"/>
    </location>
</feature>
<evidence type="ECO:0000313" key="2">
    <source>
        <dbReference type="EMBL" id="KAL3669572.1"/>
    </source>
</evidence>
<comment type="caution">
    <text evidence="2">The sequence shown here is derived from an EMBL/GenBank/DDBJ whole genome shotgun (WGS) entry which is preliminary data.</text>
</comment>
<proteinExistence type="predicted"/>
<dbReference type="Proteomes" id="UP001632037">
    <property type="component" value="Unassembled WGS sequence"/>
</dbReference>
<dbReference type="EMBL" id="JBIMZQ010000008">
    <property type="protein sequence ID" value="KAL3669572.1"/>
    <property type="molecule type" value="Genomic_DNA"/>
</dbReference>
<protein>
    <submittedName>
        <fullName evidence="2">Uncharacterized protein</fullName>
    </submittedName>
</protein>